<evidence type="ECO:0000256" key="1">
    <source>
        <dbReference type="ARBA" id="ARBA00005173"/>
    </source>
</evidence>
<dbReference type="GO" id="GO:0016630">
    <property type="term" value="F:protochlorophyllide reductase activity"/>
    <property type="evidence" value="ECO:0007669"/>
    <property type="project" value="UniProtKB-EC"/>
</dbReference>
<evidence type="ECO:0000313" key="8">
    <source>
        <dbReference type="EMBL" id="CAD8262222.1"/>
    </source>
</evidence>
<comment type="similarity">
    <text evidence="2">Belongs to the short-chain dehydrogenases/reductases (SDR) family. POR subfamily.</text>
</comment>
<reference evidence="8" key="1">
    <citation type="submission" date="2021-01" db="EMBL/GenBank/DDBJ databases">
        <authorList>
            <person name="Corre E."/>
            <person name="Pelletier E."/>
            <person name="Niang G."/>
            <person name="Scheremetjew M."/>
            <person name="Finn R."/>
            <person name="Kale V."/>
            <person name="Holt S."/>
            <person name="Cochrane G."/>
            <person name="Meng A."/>
            <person name="Brown T."/>
            <person name="Cohen L."/>
        </authorList>
    </citation>
    <scope>NUCLEOTIDE SEQUENCE</scope>
    <source>
        <strain evidence="8">CCMP2078</strain>
    </source>
</reference>
<dbReference type="GO" id="GO:0015995">
    <property type="term" value="P:chlorophyll biosynthetic process"/>
    <property type="evidence" value="ECO:0007669"/>
    <property type="project" value="UniProtKB-UniPathway"/>
</dbReference>
<dbReference type="Gene3D" id="3.40.50.720">
    <property type="entry name" value="NAD(P)-binding Rossmann-like Domain"/>
    <property type="match status" value="1"/>
</dbReference>
<dbReference type="EMBL" id="HBEA01015353">
    <property type="protein sequence ID" value="CAD8262222.1"/>
    <property type="molecule type" value="Transcribed_RNA"/>
</dbReference>
<dbReference type="Pfam" id="PF00106">
    <property type="entry name" value="adh_short"/>
    <property type="match status" value="1"/>
</dbReference>
<name>A0A7R9UF23_9STRA</name>
<evidence type="ECO:0000256" key="3">
    <source>
        <dbReference type="ARBA" id="ARBA00012006"/>
    </source>
</evidence>
<dbReference type="PANTHER" id="PTHR44419:SF19">
    <property type="entry name" value="PROTOCHLOROPHYLLIDE REDUCTASE A, CHLOROPLASTIC"/>
    <property type="match status" value="1"/>
</dbReference>
<keyword evidence="7" id="KW-0149">Chlorophyll biosynthesis</keyword>
<evidence type="ECO:0000256" key="7">
    <source>
        <dbReference type="ARBA" id="ARBA00023171"/>
    </source>
</evidence>
<keyword evidence="4" id="KW-0602">Photosynthesis</keyword>
<accession>A0A7R9UF23</accession>
<evidence type="ECO:0000256" key="2">
    <source>
        <dbReference type="ARBA" id="ARBA00005821"/>
    </source>
</evidence>
<keyword evidence="5" id="KW-0521">NADP</keyword>
<dbReference type="UniPathway" id="UPA00668"/>
<dbReference type="InterPro" id="IPR002347">
    <property type="entry name" value="SDR_fam"/>
</dbReference>
<sequence length="437" mass="46342">MHIAGVSGPHKASTRFLLPCFQNWSPWLGLESHLTEAAKRLWPASMPAIHACFRAVVGVLLAMPAANSLRLPAGSRREALEGLGQASVGLAALLQNPANALAQARKFPDRDPNIGPQDYLTEVDPNAPPLNIIMTGASSGIGRDAAAKLVKRGHIVTVPCRTMEKAEEVCRMITAEAEAYVPGAGVGRAVPMACDLASLSSIRRFVGAWEEEGPHRGRSMKGPLHVLALNAGVAPDTALKVPSRTKDGFEETVGVNHLGHFLLANLLMPELRCEGSKAEDAKPVQKRLVVTASQVHDPETPGGNVGSVAALGDMAGIKGGPLFDMIDGGQFDADKVYKDSKLCNILFMEEAAARCAASKSDTTVVALSPGLITRTGLFRNQKPLFIKAFDFVAYNIARVAETVDFGGDCLLAACIGTDERGIGTRSTRVLMPFQLPA</sequence>
<dbReference type="PANTHER" id="PTHR44419">
    <property type="entry name" value="PROTOCHLOROPHYLLIDE REDUCTASE C, CHLOROPLASTIC"/>
    <property type="match status" value="1"/>
</dbReference>
<dbReference type="InterPro" id="IPR036291">
    <property type="entry name" value="NAD(P)-bd_dom_sf"/>
</dbReference>
<dbReference type="PRINTS" id="PR00081">
    <property type="entry name" value="GDHRDH"/>
</dbReference>
<dbReference type="EC" id="1.3.1.33" evidence="3"/>
<evidence type="ECO:0000256" key="6">
    <source>
        <dbReference type="ARBA" id="ARBA00023002"/>
    </source>
</evidence>
<gene>
    <name evidence="8" type="ORF">PPYR1160_LOCUS11724</name>
</gene>
<organism evidence="8">
    <name type="scientific">Pinguiococcus pyrenoidosus</name>
    <dbReference type="NCBI Taxonomy" id="172671"/>
    <lineage>
        <taxon>Eukaryota</taxon>
        <taxon>Sar</taxon>
        <taxon>Stramenopiles</taxon>
        <taxon>Ochrophyta</taxon>
        <taxon>Pinguiophyceae</taxon>
        <taxon>Pinguiochrysidales</taxon>
        <taxon>Pinguiochrysidaceae</taxon>
        <taxon>Pinguiococcus</taxon>
    </lineage>
</organism>
<protein>
    <recommendedName>
        <fullName evidence="3">protochlorophyllide reductase</fullName>
        <ecNumber evidence="3">1.3.1.33</ecNumber>
    </recommendedName>
</protein>
<comment type="pathway">
    <text evidence="1">Porphyrin-containing compound metabolism; chlorophyll biosynthesis.</text>
</comment>
<dbReference type="AlphaFoldDB" id="A0A7R9UF23"/>
<dbReference type="SUPFAM" id="SSF51735">
    <property type="entry name" value="NAD(P)-binding Rossmann-fold domains"/>
    <property type="match status" value="1"/>
</dbReference>
<evidence type="ECO:0000256" key="4">
    <source>
        <dbReference type="ARBA" id="ARBA00022531"/>
    </source>
</evidence>
<evidence type="ECO:0000256" key="5">
    <source>
        <dbReference type="ARBA" id="ARBA00022857"/>
    </source>
</evidence>
<keyword evidence="6" id="KW-0560">Oxidoreductase</keyword>
<proteinExistence type="inferred from homology"/>
<dbReference type="GO" id="GO:0015979">
    <property type="term" value="P:photosynthesis"/>
    <property type="evidence" value="ECO:0007669"/>
    <property type="project" value="UniProtKB-KW"/>
</dbReference>
<dbReference type="InterPro" id="IPR005979">
    <property type="entry name" value="Prochl_reduct"/>
</dbReference>